<dbReference type="Pfam" id="PF10262">
    <property type="entry name" value="Rdx"/>
    <property type="match status" value="1"/>
</dbReference>
<keyword evidence="1" id="KW-0676">Redox-active center</keyword>
<reference evidence="4 5" key="1">
    <citation type="submission" date="2019-07" db="EMBL/GenBank/DDBJ databases">
        <title>Genomes of Cafeteria roenbergensis.</title>
        <authorList>
            <person name="Fischer M.G."/>
            <person name="Hackl T."/>
            <person name="Roman M."/>
        </authorList>
    </citation>
    <scope>NUCLEOTIDE SEQUENCE [LARGE SCALE GENOMIC DNA]</scope>
    <source>
        <strain evidence="2 5">Cflag</strain>
        <strain evidence="3 4">RCC970-E3</strain>
    </source>
</reference>
<evidence type="ECO:0000313" key="5">
    <source>
        <dbReference type="Proteomes" id="UP000325113"/>
    </source>
</evidence>
<dbReference type="SUPFAM" id="SSF52833">
    <property type="entry name" value="Thioredoxin-like"/>
    <property type="match status" value="1"/>
</dbReference>
<dbReference type="InterPro" id="IPR036249">
    <property type="entry name" value="Thioredoxin-like_sf"/>
</dbReference>
<evidence type="ECO:0000256" key="1">
    <source>
        <dbReference type="ARBA" id="ARBA00023284"/>
    </source>
</evidence>
<accession>A0A5A8E303</accession>
<evidence type="ECO:0000313" key="3">
    <source>
        <dbReference type="EMBL" id="KAA0172186.1"/>
    </source>
</evidence>
<sequence length="80" mass="8162">MLSIEISRLADASEGDSAFEAAIRAGGGRTGSFEVVVDGMLAHSKLACGSFPDFKGLASAIAAYATKGTIPKDWVKPSSA</sequence>
<dbReference type="Gene3D" id="3.40.30.10">
    <property type="entry name" value="Glutaredoxin"/>
    <property type="match status" value="1"/>
</dbReference>
<protein>
    <submittedName>
        <fullName evidence="3">Uncharacterized protein</fullName>
    </submittedName>
</protein>
<name>A0A5A8E303_CAFRO</name>
<dbReference type="EMBL" id="VLTM01000107">
    <property type="protein sequence ID" value="KAA0152282.1"/>
    <property type="molecule type" value="Genomic_DNA"/>
</dbReference>
<proteinExistence type="predicted"/>
<dbReference type="Proteomes" id="UP000325113">
    <property type="component" value="Unassembled WGS sequence"/>
</dbReference>
<gene>
    <name evidence="3" type="ORF">FNF28_00189</name>
    <name evidence="2" type="ORF">FNF31_06657</name>
</gene>
<dbReference type="EMBL" id="VLTL01000002">
    <property type="protein sequence ID" value="KAA0172186.1"/>
    <property type="molecule type" value="Genomic_DNA"/>
</dbReference>
<evidence type="ECO:0000313" key="4">
    <source>
        <dbReference type="Proteomes" id="UP000324907"/>
    </source>
</evidence>
<dbReference type="InterPro" id="IPR011893">
    <property type="entry name" value="Selenoprotein_Rdx-typ"/>
</dbReference>
<dbReference type="AlphaFoldDB" id="A0A5A8E303"/>
<comment type="caution">
    <text evidence="3">The sequence shown here is derived from an EMBL/GenBank/DDBJ whole genome shotgun (WGS) entry which is preliminary data.</text>
</comment>
<evidence type="ECO:0000313" key="2">
    <source>
        <dbReference type="EMBL" id="KAA0152282.1"/>
    </source>
</evidence>
<organism evidence="3 4">
    <name type="scientific">Cafeteria roenbergensis</name>
    <name type="common">Marine flagellate</name>
    <dbReference type="NCBI Taxonomy" id="33653"/>
    <lineage>
        <taxon>Eukaryota</taxon>
        <taxon>Sar</taxon>
        <taxon>Stramenopiles</taxon>
        <taxon>Bigyra</taxon>
        <taxon>Opalozoa</taxon>
        <taxon>Bicosoecida</taxon>
        <taxon>Cafeteriaceae</taxon>
        <taxon>Cafeteria</taxon>
    </lineage>
</organism>
<dbReference type="Proteomes" id="UP000324907">
    <property type="component" value="Unassembled WGS sequence"/>
</dbReference>